<comment type="caution">
    <text evidence="1">The sequence shown here is derived from an EMBL/GenBank/DDBJ whole genome shotgun (WGS) entry which is preliminary data.</text>
</comment>
<reference evidence="1 2" key="1">
    <citation type="submission" date="2019-10" db="EMBL/GenBank/DDBJ databases">
        <title>Streptomyces smaragdinus sp. nov. and Streptomyces fabii sp. nov., isolated from the gut of fungus growing-termite Macrotermes natalensis.</title>
        <authorList>
            <person name="Schwitalla J."/>
            <person name="Benndorf R."/>
            <person name="Martin K."/>
            <person name="De Beer W."/>
            <person name="Kaster A.-K."/>
            <person name="Vollmers J."/>
            <person name="Poulsen M."/>
            <person name="Beemelmanns C."/>
        </authorList>
    </citation>
    <scope>NUCLEOTIDE SEQUENCE [LARGE SCALE GENOMIC DNA]</scope>
    <source>
        <strain evidence="1 2">RB5</strain>
    </source>
</reference>
<protein>
    <recommendedName>
        <fullName evidence="3">TolB-like translocation protein</fullName>
    </recommendedName>
</protein>
<organism evidence="1 2">
    <name type="scientific">Streptomyces smaragdinus</name>
    <dbReference type="NCBI Taxonomy" id="2585196"/>
    <lineage>
        <taxon>Bacteria</taxon>
        <taxon>Bacillati</taxon>
        <taxon>Actinomycetota</taxon>
        <taxon>Actinomycetes</taxon>
        <taxon>Kitasatosporales</taxon>
        <taxon>Streptomycetaceae</taxon>
        <taxon>Streptomyces</taxon>
    </lineage>
</organism>
<name>A0A7K0CLM0_9ACTN</name>
<sequence length="336" mass="36495">MLVVAVVVLGGVAAGFVLYAVGRAQDANRPRAGGPAFAAGTVALTDAGRMVVRSTAPGPHRDELVSVPAGDPDGVRTVSGVRCERWHAAAGTGVCLQTEAGILKPTHRARILDARLRTVRTYDLAGVPSRARVSPSGRFVAWTVFVSGESYSSAYFTTRTSVLDTRSGKLAKNLEDFTVVRDGKRVRAADANFWGVTFAKDDDTFYATFNTARRTYLVRGSVRERRMTTLHENVECPSLSPDGTRIAYKKRVMNGASLWREHVLDLRTMRETPLAERRSVDDQAVWLDNDTVAYAIPAGDRSTDLWTTRADGSGKPRKLMTGAFNPVLRGSPAGPR</sequence>
<dbReference type="SUPFAM" id="SSF50969">
    <property type="entry name" value="YVTN repeat-like/Quinoprotein amine dehydrogenase"/>
    <property type="match status" value="1"/>
</dbReference>
<dbReference type="Pfam" id="PF07676">
    <property type="entry name" value="PD40"/>
    <property type="match status" value="1"/>
</dbReference>
<accession>A0A7K0CLM0</accession>
<dbReference type="InterPro" id="IPR011042">
    <property type="entry name" value="6-blade_b-propeller_TolB-like"/>
</dbReference>
<proteinExistence type="predicted"/>
<dbReference type="OrthoDB" id="9808778at2"/>
<evidence type="ECO:0000313" key="2">
    <source>
        <dbReference type="Proteomes" id="UP000466345"/>
    </source>
</evidence>
<dbReference type="Gene3D" id="2.120.10.30">
    <property type="entry name" value="TolB, C-terminal domain"/>
    <property type="match status" value="1"/>
</dbReference>
<gene>
    <name evidence="1" type="ORF">SRB5_45540</name>
</gene>
<dbReference type="Proteomes" id="UP000466345">
    <property type="component" value="Unassembled WGS sequence"/>
</dbReference>
<keyword evidence="2" id="KW-1185">Reference proteome</keyword>
<dbReference type="InterPro" id="IPR011659">
    <property type="entry name" value="WD40"/>
</dbReference>
<evidence type="ECO:0008006" key="3">
    <source>
        <dbReference type="Google" id="ProtNLM"/>
    </source>
</evidence>
<dbReference type="AlphaFoldDB" id="A0A7K0CLM0"/>
<dbReference type="EMBL" id="WEGJ01000020">
    <property type="protein sequence ID" value="MQY14388.1"/>
    <property type="molecule type" value="Genomic_DNA"/>
</dbReference>
<dbReference type="InterPro" id="IPR011044">
    <property type="entry name" value="Quino_amine_DH_bsu"/>
</dbReference>
<evidence type="ECO:0000313" key="1">
    <source>
        <dbReference type="EMBL" id="MQY14388.1"/>
    </source>
</evidence>
<dbReference type="RefSeq" id="WP_153455044.1">
    <property type="nucleotide sequence ID" value="NZ_WEGJ01000020.1"/>
</dbReference>